<evidence type="ECO:0000256" key="4">
    <source>
        <dbReference type="ARBA" id="ARBA00023125"/>
    </source>
</evidence>
<dbReference type="OrthoDB" id="9784272at2"/>
<dbReference type="SUPFAM" id="SSF88946">
    <property type="entry name" value="Sigma2 domain of RNA polymerase sigma factors"/>
    <property type="match status" value="1"/>
</dbReference>
<evidence type="ECO:0000313" key="8">
    <source>
        <dbReference type="EMBL" id="PWA04996.1"/>
    </source>
</evidence>
<dbReference type="InterPro" id="IPR013325">
    <property type="entry name" value="RNA_pol_sigma_r2"/>
</dbReference>
<dbReference type="CDD" id="cd06171">
    <property type="entry name" value="Sigma70_r4"/>
    <property type="match status" value="1"/>
</dbReference>
<dbReference type="GO" id="GO:0006352">
    <property type="term" value="P:DNA-templated transcription initiation"/>
    <property type="evidence" value="ECO:0007669"/>
    <property type="project" value="InterPro"/>
</dbReference>
<reference evidence="8 9" key="1">
    <citation type="submission" date="2018-04" db="EMBL/GenBank/DDBJ databases">
        <title>Camelliibacillus theae gen. nov., sp. nov., isolated from Pu'er tea.</title>
        <authorList>
            <person name="Niu L."/>
        </authorList>
    </citation>
    <scope>NUCLEOTIDE SEQUENCE [LARGE SCALE GENOMIC DNA]</scope>
    <source>
        <strain evidence="8 9">T8</strain>
    </source>
</reference>
<dbReference type="EMBL" id="QCZG01000079">
    <property type="protein sequence ID" value="PWA04996.1"/>
    <property type="molecule type" value="Genomic_DNA"/>
</dbReference>
<sequence>MAGKHETNQLLHHIKRGSRSAFDQFYEQHRLFVFHIAFSILKNRQEAEDICHDVFVEVFQKAGEYDSAKGSVQAWLAVKTKSRSLDYLKKKKPILKEKIGDLLSHVKEEVNHTEYNVMEKLEKEVVHQALALIPKDQRDVLYGAYFEERTQRELAQVMHRPLGTIKSAIRYGLNNLRKQKALLNWVKPNEGGKKNNDE</sequence>
<dbReference type="PANTHER" id="PTHR43133:SF62">
    <property type="entry name" value="RNA POLYMERASE SIGMA FACTOR SIGZ"/>
    <property type="match status" value="1"/>
</dbReference>
<evidence type="ECO:0000256" key="5">
    <source>
        <dbReference type="ARBA" id="ARBA00023163"/>
    </source>
</evidence>
<dbReference type="InterPro" id="IPR036388">
    <property type="entry name" value="WH-like_DNA-bd_sf"/>
</dbReference>
<dbReference type="GO" id="GO:0016987">
    <property type="term" value="F:sigma factor activity"/>
    <property type="evidence" value="ECO:0007669"/>
    <property type="project" value="UniProtKB-KW"/>
</dbReference>
<dbReference type="PANTHER" id="PTHR43133">
    <property type="entry name" value="RNA POLYMERASE ECF-TYPE SIGMA FACTO"/>
    <property type="match status" value="1"/>
</dbReference>
<comment type="similarity">
    <text evidence="1">Belongs to the sigma-70 factor family. ECF subfamily.</text>
</comment>
<evidence type="ECO:0000256" key="3">
    <source>
        <dbReference type="ARBA" id="ARBA00023082"/>
    </source>
</evidence>
<keyword evidence="4" id="KW-0238">DNA-binding</keyword>
<dbReference type="InterPro" id="IPR014284">
    <property type="entry name" value="RNA_pol_sigma-70_dom"/>
</dbReference>
<dbReference type="GO" id="GO:0003677">
    <property type="term" value="F:DNA binding"/>
    <property type="evidence" value="ECO:0007669"/>
    <property type="project" value="UniProtKB-KW"/>
</dbReference>
<dbReference type="NCBIfam" id="TIGR02937">
    <property type="entry name" value="sigma70-ECF"/>
    <property type="match status" value="1"/>
</dbReference>
<dbReference type="AlphaFoldDB" id="A0A2U1JIL3"/>
<evidence type="ECO:0000313" key="9">
    <source>
        <dbReference type="Proteomes" id="UP000245998"/>
    </source>
</evidence>
<dbReference type="Gene3D" id="1.10.1740.10">
    <property type="match status" value="1"/>
</dbReference>
<evidence type="ECO:0000259" key="7">
    <source>
        <dbReference type="Pfam" id="PF04545"/>
    </source>
</evidence>
<dbReference type="InterPro" id="IPR039425">
    <property type="entry name" value="RNA_pol_sigma-70-like"/>
</dbReference>
<dbReference type="InterPro" id="IPR013324">
    <property type="entry name" value="RNA_pol_sigma_r3/r4-like"/>
</dbReference>
<dbReference type="InterPro" id="IPR007627">
    <property type="entry name" value="RNA_pol_sigma70_r2"/>
</dbReference>
<keyword evidence="2" id="KW-0805">Transcription regulation</keyword>
<organism evidence="8 9">
    <name type="scientific">Pueribacillus theae</name>
    <dbReference type="NCBI Taxonomy" id="2171751"/>
    <lineage>
        <taxon>Bacteria</taxon>
        <taxon>Bacillati</taxon>
        <taxon>Bacillota</taxon>
        <taxon>Bacilli</taxon>
        <taxon>Bacillales</taxon>
        <taxon>Bacillaceae</taxon>
        <taxon>Pueribacillus</taxon>
    </lineage>
</organism>
<dbReference type="SUPFAM" id="SSF88659">
    <property type="entry name" value="Sigma3 and sigma4 domains of RNA polymerase sigma factors"/>
    <property type="match status" value="1"/>
</dbReference>
<evidence type="ECO:0000256" key="1">
    <source>
        <dbReference type="ARBA" id="ARBA00010641"/>
    </source>
</evidence>
<proteinExistence type="inferred from homology"/>
<dbReference type="Pfam" id="PF04542">
    <property type="entry name" value="Sigma70_r2"/>
    <property type="match status" value="1"/>
</dbReference>
<evidence type="ECO:0000256" key="2">
    <source>
        <dbReference type="ARBA" id="ARBA00023015"/>
    </source>
</evidence>
<protein>
    <submittedName>
        <fullName evidence="8">RNA polymerase</fullName>
    </submittedName>
</protein>
<keyword evidence="3" id="KW-0731">Sigma factor</keyword>
<dbReference type="InterPro" id="IPR007630">
    <property type="entry name" value="RNA_pol_sigma70_r4"/>
</dbReference>
<accession>A0A2U1JIL3</accession>
<name>A0A2U1JIL3_9BACI</name>
<feature type="domain" description="RNA polymerase sigma-70 region 4" evidence="7">
    <location>
        <begin position="129"/>
        <end position="178"/>
    </location>
</feature>
<gene>
    <name evidence="8" type="ORF">DCC39_18430</name>
</gene>
<evidence type="ECO:0000259" key="6">
    <source>
        <dbReference type="Pfam" id="PF04542"/>
    </source>
</evidence>
<dbReference type="Gene3D" id="1.10.10.10">
    <property type="entry name" value="Winged helix-like DNA-binding domain superfamily/Winged helix DNA-binding domain"/>
    <property type="match status" value="1"/>
</dbReference>
<comment type="caution">
    <text evidence="8">The sequence shown here is derived from an EMBL/GenBank/DDBJ whole genome shotgun (WGS) entry which is preliminary data.</text>
</comment>
<feature type="domain" description="RNA polymerase sigma-70 region 2" evidence="6">
    <location>
        <begin position="25"/>
        <end position="92"/>
    </location>
</feature>
<dbReference type="Pfam" id="PF04545">
    <property type="entry name" value="Sigma70_r4"/>
    <property type="match status" value="1"/>
</dbReference>
<keyword evidence="5" id="KW-0804">Transcription</keyword>
<keyword evidence="9" id="KW-1185">Reference proteome</keyword>
<dbReference type="RefSeq" id="WP_116556349.1">
    <property type="nucleotide sequence ID" value="NZ_QCZG01000079.1"/>
</dbReference>
<dbReference type="Proteomes" id="UP000245998">
    <property type="component" value="Unassembled WGS sequence"/>
</dbReference>